<dbReference type="AlphaFoldDB" id="A0A6I9QEL6"/>
<dbReference type="RefSeq" id="XP_010907858.2">
    <property type="nucleotide sequence ID" value="XM_010909556.2"/>
</dbReference>
<dbReference type="SUPFAM" id="SSF54975">
    <property type="entry name" value="Acylphosphatase/BLUF domain-like"/>
    <property type="match status" value="1"/>
</dbReference>
<evidence type="ECO:0000256" key="1">
    <source>
        <dbReference type="PROSITE-ProRule" id="PRU00520"/>
    </source>
</evidence>
<name>A0A6I9QEL6_ELAGV</name>
<dbReference type="RefSeq" id="XP_029117449.1">
    <property type="nucleotide sequence ID" value="XM_029261616.1"/>
</dbReference>
<comment type="catalytic activity">
    <reaction evidence="1 2">
        <text>an acyl phosphate + H2O = a carboxylate + phosphate + H(+)</text>
        <dbReference type="Rhea" id="RHEA:14965"/>
        <dbReference type="ChEBI" id="CHEBI:15377"/>
        <dbReference type="ChEBI" id="CHEBI:15378"/>
        <dbReference type="ChEBI" id="CHEBI:29067"/>
        <dbReference type="ChEBI" id="CHEBI:43474"/>
        <dbReference type="ChEBI" id="CHEBI:59918"/>
        <dbReference type="EC" id="3.6.1.7"/>
    </reaction>
</comment>
<dbReference type="Pfam" id="PF00708">
    <property type="entry name" value="Acylphosphatase"/>
    <property type="match status" value="1"/>
</dbReference>
<dbReference type="PROSITE" id="PS51160">
    <property type="entry name" value="ACYLPHOSPHATASE_3"/>
    <property type="match status" value="1"/>
</dbReference>
<proteinExistence type="inferred from homology"/>
<feature type="domain" description="Acylphosphatase-like" evidence="4">
    <location>
        <begin position="79"/>
        <end position="166"/>
    </location>
</feature>
<dbReference type="PROSITE" id="PS00151">
    <property type="entry name" value="ACYLPHOSPHATASE_2"/>
    <property type="match status" value="1"/>
</dbReference>
<evidence type="ECO:0000313" key="7">
    <source>
        <dbReference type="RefSeq" id="XP_029117449.1"/>
    </source>
</evidence>
<feature type="active site" evidence="1">
    <location>
        <position position="112"/>
    </location>
</feature>
<keyword evidence="1 2" id="KW-0378">Hydrolase</keyword>
<evidence type="ECO:0000313" key="6">
    <source>
        <dbReference type="RefSeq" id="XP_010907858.2"/>
    </source>
</evidence>
<reference evidence="6 7" key="1">
    <citation type="submission" date="2025-04" db="UniProtKB">
        <authorList>
            <consortium name="RefSeq"/>
        </authorList>
    </citation>
    <scope>IDENTIFICATION</scope>
</reference>
<evidence type="ECO:0000256" key="2">
    <source>
        <dbReference type="RuleBase" id="RU000553"/>
    </source>
</evidence>
<comment type="similarity">
    <text evidence="3">Belongs to the acylphosphatase family.</text>
</comment>
<sequence>MSPSACIPRHTQRERAVLMPSSFSNGMFSRATRLVSRIFSRPLHPRFILRSNRPSQNLVMNAFATAAATPPMPPSTKKTVKVVVKGRVQGVFFRDWTVQNARELGLNGWVRNRRDGSVEALFSGDPNAVYEMVEKRCRVGPPAAAVTALNAFPSDEEPGQGFERKPTV</sequence>
<protein>
    <recommendedName>
        <fullName evidence="1 2">Acylphosphatase</fullName>
        <ecNumber evidence="1 2">3.6.1.7</ecNumber>
    </recommendedName>
</protein>
<accession>A0A6I9QEL6</accession>
<gene>
    <name evidence="6 7" type="primary">LOC105034407</name>
</gene>
<evidence type="ECO:0000313" key="5">
    <source>
        <dbReference type="Proteomes" id="UP000504607"/>
    </source>
</evidence>
<dbReference type="EC" id="3.6.1.7" evidence="1 2"/>
<dbReference type="InterPro" id="IPR020456">
    <property type="entry name" value="Acylphosphatase"/>
</dbReference>
<dbReference type="GO" id="GO:0003998">
    <property type="term" value="F:acylphosphatase activity"/>
    <property type="evidence" value="ECO:0007669"/>
    <property type="project" value="UniProtKB-EC"/>
</dbReference>
<evidence type="ECO:0000256" key="3">
    <source>
        <dbReference type="RuleBase" id="RU004168"/>
    </source>
</evidence>
<dbReference type="InterPro" id="IPR036046">
    <property type="entry name" value="Acylphosphatase-like_dom_sf"/>
</dbReference>
<keyword evidence="5" id="KW-1185">Reference proteome</keyword>
<dbReference type="PANTHER" id="PTHR47268:SF4">
    <property type="entry name" value="ACYLPHOSPHATASE"/>
    <property type="match status" value="1"/>
</dbReference>
<dbReference type="Proteomes" id="UP000504607">
    <property type="component" value="Unplaced"/>
</dbReference>
<dbReference type="OrthoDB" id="7961613at2759"/>
<dbReference type="PROSITE" id="PS00150">
    <property type="entry name" value="ACYLPHOSPHATASE_1"/>
    <property type="match status" value="1"/>
</dbReference>
<dbReference type="InterPro" id="IPR017968">
    <property type="entry name" value="Acylphosphatase_CS"/>
</dbReference>
<dbReference type="PRINTS" id="PR00112">
    <property type="entry name" value="ACYLPHPHTASE"/>
</dbReference>
<dbReference type="GeneID" id="105034407"/>
<evidence type="ECO:0000259" key="4">
    <source>
        <dbReference type="PROSITE" id="PS51160"/>
    </source>
</evidence>
<dbReference type="Gene3D" id="3.30.70.100">
    <property type="match status" value="1"/>
</dbReference>
<feature type="active site" evidence="1">
    <location>
        <position position="94"/>
    </location>
</feature>
<dbReference type="InterPro" id="IPR001792">
    <property type="entry name" value="Acylphosphatase-like_dom"/>
</dbReference>
<dbReference type="PANTHER" id="PTHR47268">
    <property type="entry name" value="ACYLPHOSPHATASE"/>
    <property type="match status" value="1"/>
</dbReference>
<dbReference type="KEGG" id="egu:105034407"/>
<organism evidence="5 6">
    <name type="scientific">Elaeis guineensis var. tenera</name>
    <name type="common">Oil palm</name>
    <dbReference type="NCBI Taxonomy" id="51953"/>
    <lineage>
        <taxon>Eukaryota</taxon>
        <taxon>Viridiplantae</taxon>
        <taxon>Streptophyta</taxon>
        <taxon>Embryophyta</taxon>
        <taxon>Tracheophyta</taxon>
        <taxon>Spermatophyta</taxon>
        <taxon>Magnoliopsida</taxon>
        <taxon>Liliopsida</taxon>
        <taxon>Arecaceae</taxon>
        <taxon>Arecoideae</taxon>
        <taxon>Cocoseae</taxon>
        <taxon>Elaeidinae</taxon>
        <taxon>Elaeis</taxon>
    </lineage>
</organism>